<keyword evidence="2" id="KW-0547">Nucleotide-binding</keyword>
<evidence type="ECO:0000256" key="3">
    <source>
        <dbReference type="ARBA" id="ARBA00022840"/>
    </source>
</evidence>
<dbReference type="PROSITE" id="PS50893">
    <property type="entry name" value="ABC_TRANSPORTER_2"/>
    <property type="match status" value="1"/>
</dbReference>
<dbReference type="PANTHER" id="PTHR24220:SF685">
    <property type="entry name" value="ABC TRANSPORTER RELATED"/>
    <property type="match status" value="1"/>
</dbReference>
<dbReference type="GO" id="GO:0005886">
    <property type="term" value="C:plasma membrane"/>
    <property type="evidence" value="ECO:0007669"/>
    <property type="project" value="TreeGrafter"/>
</dbReference>
<dbReference type="InterPro" id="IPR015854">
    <property type="entry name" value="ABC_transpr_LolD-like"/>
</dbReference>
<dbReference type="Pfam" id="PF00005">
    <property type="entry name" value="ABC_tran"/>
    <property type="match status" value="1"/>
</dbReference>
<gene>
    <name evidence="6" type="ORF">HH215_15425</name>
</gene>
<keyword evidence="1" id="KW-0813">Transport</keyword>
<feature type="region of interest" description="Disordered" evidence="4">
    <location>
        <begin position="308"/>
        <end position="333"/>
    </location>
</feature>
<evidence type="ECO:0000313" key="7">
    <source>
        <dbReference type="Proteomes" id="UP000502248"/>
    </source>
</evidence>
<reference evidence="6 7" key="1">
    <citation type="submission" date="2020-04" db="EMBL/GenBank/DDBJ databases">
        <title>Genome sequencing of novel species.</title>
        <authorList>
            <person name="Heo J."/>
            <person name="Kim S.-J."/>
            <person name="Kim J.-S."/>
            <person name="Hong S.-B."/>
            <person name="Kwon S.-W."/>
        </authorList>
    </citation>
    <scope>NUCLEOTIDE SEQUENCE [LARGE SCALE GENOMIC DNA]</scope>
    <source>
        <strain evidence="6 7">MFER-1</strain>
    </source>
</reference>
<keyword evidence="7" id="KW-1185">Reference proteome</keyword>
<dbReference type="SUPFAM" id="SSF52540">
    <property type="entry name" value="P-loop containing nucleoside triphosphate hydrolases"/>
    <property type="match status" value="1"/>
</dbReference>
<dbReference type="CDD" id="cd03255">
    <property type="entry name" value="ABC_MJ0796_LolCDE_FtsE"/>
    <property type="match status" value="1"/>
</dbReference>
<dbReference type="SMART" id="SM00382">
    <property type="entry name" value="AAA"/>
    <property type="match status" value="1"/>
</dbReference>
<dbReference type="InterPro" id="IPR003439">
    <property type="entry name" value="ABC_transporter-like_ATP-bd"/>
</dbReference>
<dbReference type="GO" id="GO:0005524">
    <property type="term" value="F:ATP binding"/>
    <property type="evidence" value="ECO:0007669"/>
    <property type="project" value="UniProtKB-KW"/>
</dbReference>
<feature type="domain" description="ABC transporter" evidence="5">
    <location>
        <begin position="2"/>
        <end position="240"/>
    </location>
</feature>
<dbReference type="Proteomes" id="UP000502248">
    <property type="component" value="Chromosome"/>
</dbReference>
<protein>
    <submittedName>
        <fullName evidence="6">ABC transporter ATP-binding protein</fullName>
    </submittedName>
</protein>
<dbReference type="InterPro" id="IPR003593">
    <property type="entry name" value="AAA+_ATPase"/>
</dbReference>
<dbReference type="GO" id="GO:0016887">
    <property type="term" value="F:ATP hydrolysis activity"/>
    <property type="evidence" value="ECO:0007669"/>
    <property type="project" value="InterPro"/>
</dbReference>
<dbReference type="KEGG" id="cheb:HH215_15425"/>
<sequence length="333" mass="35830">MIHCEGLVKIFKSDDVEVVALQGLNMTVEQGEMMAIIGNSGSGKSTLLNILGGLDRPSAGQAIVGPWNLLKMTKEQLIEYKRRTVGFIWQNNARNLVPYLTALQNVELPMLIQGKADRAYAKQLLASVGLEQRMGSRLTQLSGGEQQRVAIAIALSNRPLLVLADEPTGSVDSATGEQILDIFRRLNRDMGVTIVIVTHDLSVADKVDRVVAIRDGLTSTEWVKREMTAPTSDSVQMDFGSADEEASNLVAEGSNVAGHASKFGAQHEQFVVIDRVGRLQIPQAYLDAMSVDGKAVLEFDGKRVIIGPPDVSAHPTGQIGGERTDGTGNGRSG</sequence>
<evidence type="ECO:0000313" key="6">
    <source>
        <dbReference type="EMBL" id="QJD84430.1"/>
    </source>
</evidence>
<dbReference type="Gene3D" id="3.40.50.300">
    <property type="entry name" value="P-loop containing nucleotide triphosphate hydrolases"/>
    <property type="match status" value="1"/>
</dbReference>
<evidence type="ECO:0000256" key="2">
    <source>
        <dbReference type="ARBA" id="ARBA00022741"/>
    </source>
</evidence>
<dbReference type="GO" id="GO:0022857">
    <property type="term" value="F:transmembrane transporter activity"/>
    <property type="evidence" value="ECO:0007669"/>
    <property type="project" value="TreeGrafter"/>
</dbReference>
<dbReference type="EMBL" id="CP051680">
    <property type="protein sequence ID" value="QJD84430.1"/>
    <property type="molecule type" value="Genomic_DNA"/>
</dbReference>
<keyword evidence="3 6" id="KW-0067">ATP-binding</keyword>
<evidence type="ECO:0000259" key="5">
    <source>
        <dbReference type="PROSITE" id="PS50893"/>
    </source>
</evidence>
<name>A0A7Z2VK32_9BACL</name>
<proteinExistence type="predicted"/>
<dbReference type="AlphaFoldDB" id="A0A7Z2VK32"/>
<dbReference type="PROSITE" id="PS00211">
    <property type="entry name" value="ABC_TRANSPORTER_1"/>
    <property type="match status" value="1"/>
</dbReference>
<evidence type="ECO:0000256" key="1">
    <source>
        <dbReference type="ARBA" id="ARBA00022448"/>
    </source>
</evidence>
<dbReference type="InterPro" id="IPR027417">
    <property type="entry name" value="P-loop_NTPase"/>
</dbReference>
<dbReference type="InterPro" id="IPR017911">
    <property type="entry name" value="MacB-like_ATP-bd"/>
</dbReference>
<organism evidence="6 7">
    <name type="scientific">Cohnella herbarum</name>
    <dbReference type="NCBI Taxonomy" id="2728023"/>
    <lineage>
        <taxon>Bacteria</taxon>
        <taxon>Bacillati</taxon>
        <taxon>Bacillota</taxon>
        <taxon>Bacilli</taxon>
        <taxon>Bacillales</taxon>
        <taxon>Paenibacillaceae</taxon>
        <taxon>Cohnella</taxon>
    </lineage>
</organism>
<dbReference type="PANTHER" id="PTHR24220">
    <property type="entry name" value="IMPORT ATP-BINDING PROTEIN"/>
    <property type="match status" value="1"/>
</dbReference>
<dbReference type="InterPro" id="IPR017871">
    <property type="entry name" value="ABC_transporter-like_CS"/>
</dbReference>
<evidence type="ECO:0000256" key="4">
    <source>
        <dbReference type="SAM" id="MobiDB-lite"/>
    </source>
</evidence>
<dbReference type="RefSeq" id="WP_169280714.1">
    <property type="nucleotide sequence ID" value="NZ_CP051680.1"/>
</dbReference>
<accession>A0A7Z2VK32</accession>